<keyword evidence="6" id="KW-0547">Nucleotide-binding</keyword>
<dbReference type="InterPro" id="IPR000385">
    <property type="entry name" value="MoaA_NifB_PqqE_Fe-S-bd_CS"/>
</dbReference>
<dbReference type="SFLD" id="SFLDG01386">
    <property type="entry name" value="main_SPASM_domain-containing"/>
    <property type="match status" value="1"/>
</dbReference>
<dbReference type="InterPro" id="IPR050105">
    <property type="entry name" value="MoCo_biosynth_MoaA/MoaC"/>
</dbReference>
<dbReference type="GO" id="GO:0061798">
    <property type="term" value="F:GTP 3',8'-cyclase activity"/>
    <property type="evidence" value="ECO:0007669"/>
    <property type="project" value="UniProtKB-EC"/>
</dbReference>
<keyword evidence="11" id="KW-0456">Lyase</keyword>
<evidence type="ECO:0000256" key="6">
    <source>
        <dbReference type="ARBA" id="ARBA00022741"/>
    </source>
</evidence>
<dbReference type="Pfam" id="PF06463">
    <property type="entry name" value="Mob_synth_C"/>
    <property type="match status" value="1"/>
</dbReference>
<feature type="domain" description="Radical SAM core" evidence="13">
    <location>
        <begin position="6"/>
        <end position="241"/>
    </location>
</feature>
<dbReference type="AlphaFoldDB" id="A0A6J7LB67"/>
<dbReference type="PANTHER" id="PTHR22960">
    <property type="entry name" value="MOLYBDOPTERIN COFACTOR SYNTHESIS PROTEIN A"/>
    <property type="match status" value="1"/>
</dbReference>
<evidence type="ECO:0000256" key="11">
    <source>
        <dbReference type="ARBA" id="ARBA00023239"/>
    </source>
</evidence>
<organism evidence="15">
    <name type="scientific">freshwater metagenome</name>
    <dbReference type="NCBI Taxonomy" id="449393"/>
    <lineage>
        <taxon>unclassified sequences</taxon>
        <taxon>metagenomes</taxon>
        <taxon>ecological metagenomes</taxon>
    </lineage>
</organism>
<dbReference type="NCBIfam" id="TIGR02666">
    <property type="entry name" value="moaA"/>
    <property type="match status" value="1"/>
</dbReference>
<dbReference type="InterPro" id="IPR010505">
    <property type="entry name" value="MoaA_twitch"/>
</dbReference>
<dbReference type="InterPro" id="IPR006638">
    <property type="entry name" value="Elp3/MiaA/NifB-like_rSAM"/>
</dbReference>
<dbReference type="InterPro" id="IPR013483">
    <property type="entry name" value="MoaA"/>
</dbReference>
<dbReference type="PROSITE" id="PS51918">
    <property type="entry name" value="RADICAL_SAM"/>
    <property type="match status" value="1"/>
</dbReference>
<dbReference type="GO" id="GO:0061799">
    <property type="term" value="F:cyclic pyranopterin monophosphate synthase activity"/>
    <property type="evidence" value="ECO:0007669"/>
    <property type="project" value="TreeGrafter"/>
</dbReference>
<comment type="catalytic activity">
    <reaction evidence="12">
        <text>GTP + AH2 + S-adenosyl-L-methionine = (8S)-3',8-cyclo-7,8-dihydroguanosine 5'-triphosphate + 5'-deoxyadenosine + L-methionine + A + H(+)</text>
        <dbReference type="Rhea" id="RHEA:49576"/>
        <dbReference type="ChEBI" id="CHEBI:13193"/>
        <dbReference type="ChEBI" id="CHEBI:15378"/>
        <dbReference type="ChEBI" id="CHEBI:17319"/>
        <dbReference type="ChEBI" id="CHEBI:17499"/>
        <dbReference type="ChEBI" id="CHEBI:37565"/>
        <dbReference type="ChEBI" id="CHEBI:57844"/>
        <dbReference type="ChEBI" id="CHEBI:59789"/>
        <dbReference type="ChEBI" id="CHEBI:131766"/>
        <dbReference type="EC" id="4.1.99.22"/>
    </reaction>
</comment>
<dbReference type="SFLD" id="SFLDS00029">
    <property type="entry name" value="Radical_SAM"/>
    <property type="match status" value="1"/>
</dbReference>
<evidence type="ECO:0000313" key="14">
    <source>
        <dbReference type="EMBL" id="CAB4909098.1"/>
    </source>
</evidence>
<evidence type="ECO:0000256" key="10">
    <source>
        <dbReference type="ARBA" id="ARBA00023150"/>
    </source>
</evidence>
<dbReference type="SMART" id="SM00729">
    <property type="entry name" value="Elp3"/>
    <property type="match status" value="1"/>
</dbReference>
<evidence type="ECO:0000256" key="12">
    <source>
        <dbReference type="ARBA" id="ARBA00048697"/>
    </source>
</evidence>
<dbReference type="InterPro" id="IPR013785">
    <property type="entry name" value="Aldolase_TIM"/>
</dbReference>
<keyword evidence="8" id="KW-0411">Iron-sulfur</keyword>
<keyword evidence="4" id="KW-0949">S-adenosyl-L-methionine</keyword>
<dbReference type="CDD" id="cd01335">
    <property type="entry name" value="Radical_SAM"/>
    <property type="match status" value="1"/>
</dbReference>
<keyword evidence="10" id="KW-0501">Molybdenum cofactor biosynthesis</keyword>
<evidence type="ECO:0000256" key="1">
    <source>
        <dbReference type="ARBA" id="ARBA00001966"/>
    </source>
</evidence>
<evidence type="ECO:0000256" key="8">
    <source>
        <dbReference type="ARBA" id="ARBA00023014"/>
    </source>
</evidence>
<dbReference type="EMBL" id="CAFBNR010000031">
    <property type="protein sequence ID" value="CAB4963339.1"/>
    <property type="molecule type" value="Genomic_DNA"/>
</dbReference>
<protein>
    <recommendedName>
        <fullName evidence="2">GTP 3',8-cyclase</fullName>
        <ecNumber evidence="2">4.1.99.22</ecNumber>
    </recommendedName>
</protein>
<dbReference type="GO" id="GO:0051539">
    <property type="term" value="F:4 iron, 4 sulfur cluster binding"/>
    <property type="evidence" value="ECO:0007669"/>
    <property type="project" value="UniProtKB-KW"/>
</dbReference>
<dbReference type="InterPro" id="IPR007197">
    <property type="entry name" value="rSAM"/>
</dbReference>
<comment type="cofactor">
    <cofactor evidence="1">
        <name>[4Fe-4S] cluster</name>
        <dbReference type="ChEBI" id="CHEBI:49883"/>
    </cofactor>
</comment>
<dbReference type="GO" id="GO:0006777">
    <property type="term" value="P:Mo-molybdopterin cofactor biosynthetic process"/>
    <property type="evidence" value="ECO:0007669"/>
    <property type="project" value="UniProtKB-KW"/>
</dbReference>
<keyword evidence="3" id="KW-0004">4Fe-4S</keyword>
<keyword evidence="5" id="KW-0479">Metal-binding</keyword>
<dbReference type="PROSITE" id="PS01305">
    <property type="entry name" value="MOAA_NIFB_PQQE"/>
    <property type="match status" value="1"/>
</dbReference>
<dbReference type="EC" id="4.1.99.22" evidence="2"/>
<accession>A0A6J7LB67</accession>
<evidence type="ECO:0000256" key="5">
    <source>
        <dbReference type="ARBA" id="ARBA00022723"/>
    </source>
</evidence>
<evidence type="ECO:0000256" key="3">
    <source>
        <dbReference type="ARBA" id="ARBA00022485"/>
    </source>
</evidence>
<evidence type="ECO:0000256" key="4">
    <source>
        <dbReference type="ARBA" id="ARBA00022691"/>
    </source>
</evidence>
<proteinExistence type="inferred from homology"/>
<evidence type="ECO:0000256" key="7">
    <source>
        <dbReference type="ARBA" id="ARBA00023004"/>
    </source>
</evidence>
<gene>
    <name evidence="14" type="ORF">UFOPK3573_01116</name>
    <name evidence="15" type="ORF">UFOPK3879_00779</name>
</gene>
<dbReference type="SFLD" id="SFLDG01067">
    <property type="entry name" value="SPASM/twitch_domain_containing"/>
    <property type="match status" value="1"/>
</dbReference>
<dbReference type="PANTHER" id="PTHR22960:SF0">
    <property type="entry name" value="MOLYBDENUM COFACTOR BIOSYNTHESIS PROTEIN 1"/>
    <property type="match status" value="1"/>
</dbReference>
<dbReference type="HAMAP" id="MF_01225_B">
    <property type="entry name" value="MoaA_B"/>
    <property type="match status" value="1"/>
</dbReference>
<dbReference type="InterPro" id="IPR058240">
    <property type="entry name" value="rSAM_sf"/>
</dbReference>
<dbReference type="GO" id="GO:0005525">
    <property type="term" value="F:GTP binding"/>
    <property type="evidence" value="ECO:0007669"/>
    <property type="project" value="UniProtKB-KW"/>
</dbReference>
<reference evidence="15" key="1">
    <citation type="submission" date="2020-05" db="EMBL/GenBank/DDBJ databases">
        <authorList>
            <person name="Chiriac C."/>
            <person name="Salcher M."/>
            <person name="Ghai R."/>
            <person name="Kavagutti S V."/>
        </authorList>
    </citation>
    <scope>NUCLEOTIDE SEQUENCE</scope>
</reference>
<dbReference type="EMBL" id="CAFBMJ010000113">
    <property type="protein sequence ID" value="CAB4909098.1"/>
    <property type="molecule type" value="Genomic_DNA"/>
</dbReference>
<keyword evidence="9" id="KW-0342">GTP-binding</keyword>
<dbReference type="GO" id="GO:0046872">
    <property type="term" value="F:metal ion binding"/>
    <property type="evidence" value="ECO:0007669"/>
    <property type="project" value="UniProtKB-KW"/>
</dbReference>
<dbReference type="UniPathway" id="UPA00344"/>
<evidence type="ECO:0000256" key="2">
    <source>
        <dbReference type="ARBA" id="ARBA00012167"/>
    </source>
</evidence>
<evidence type="ECO:0000256" key="9">
    <source>
        <dbReference type="ARBA" id="ARBA00023134"/>
    </source>
</evidence>
<dbReference type="InterPro" id="IPR040064">
    <property type="entry name" value="MoaA-like"/>
</dbReference>
<evidence type="ECO:0000259" key="13">
    <source>
        <dbReference type="PROSITE" id="PS51918"/>
    </source>
</evidence>
<dbReference type="Pfam" id="PF04055">
    <property type="entry name" value="Radical_SAM"/>
    <property type="match status" value="1"/>
</dbReference>
<name>A0A6J7LB67_9ZZZZ</name>
<dbReference type="CDD" id="cd21117">
    <property type="entry name" value="Twitch_MoaA"/>
    <property type="match status" value="1"/>
</dbReference>
<keyword evidence="7" id="KW-0408">Iron</keyword>
<sequence length="339" mass="37556">MELIDPFGRTVRDLRISITDRCNFRCTYCMPAEGMKWLPRTEVLTYEELHRLASICVNHFDVDGIRLTGGEPTMRAHLPVLVQKLAGLIVPATANSPRAGKPIDLAITTNGATLRLIAQELREAGLERINISIDTLKRERFYEMTRRDELEHVLDGIDAAISAGFSPVKLNAVVQRGINEDEIVDLATFGRNKGIEVRFIEFMPLDAQGTWENNQVVGQDEIVAAIAAVYPLELMPARGAAPADRWRYLDGKGTVGVIPSVTKPFCGDCDRVRLTADGQFRTCLFSTTEFDLRAMLREGASDDAIATEIKRAVGTKWAGHNIGNVTFVRPRRSMSQIGG</sequence>
<dbReference type="SFLD" id="SFLDG01383">
    <property type="entry name" value="cyclic_pyranopterin_phosphate"/>
    <property type="match status" value="1"/>
</dbReference>
<dbReference type="SUPFAM" id="SSF102114">
    <property type="entry name" value="Radical SAM enzymes"/>
    <property type="match status" value="1"/>
</dbReference>
<dbReference type="Gene3D" id="3.20.20.70">
    <property type="entry name" value="Aldolase class I"/>
    <property type="match status" value="1"/>
</dbReference>
<evidence type="ECO:0000313" key="15">
    <source>
        <dbReference type="EMBL" id="CAB4963339.1"/>
    </source>
</evidence>